<proteinExistence type="inferred from homology"/>
<dbReference type="Proteomes" id="UP000261580">
    <property type="component" value="Unassembled WGS sequence"/>
</dbReference>
<evidence type="ECO:0000256" key="2">
    <source>
        <dbReference type="ARBA" id="ARBA00024195"/>
    </source>
</evidence>
<organism evidence="4 5">
    <name type="scientific">Neolamprologus brichardi</name>
    <name type="common">Fairy cichlid</name>
    <name type="synonym">Lamprologus brichardi</name>
    <dbReference type="NCBI Taxonomy" id="32507"/>
    <lineage>
        <taxon>Eukaryota</taxon>
        <taxon>Metazoa</taxon>
        <taxon>Chordata</taxon>
        <taxon>Craniata</taxon>
        <taxon>Vertebrata</taxon>
        <taxon>Euteleostomi</taxon>
        <taxon>Actinopterygii</taxon>
        <taxon>Neopterygii</taxon>
        <taxon>Teleostei</taxon>
        <taxon>Neoteleostei</taxon>
        <taxon>Acanthomorphata</taxon>
        <taxon>Ovalentaria</taxon>
        <taxon>Cichlomorphae</taxon>
        <taxon>Cichliformes</taxon>
        <taxon>Cichlidae</taxon>
        <taxon>African cichlids</taxon>
        <taxon>Pseudocrenilabrinae</taxon>
        <taxon>Lamprologini</taxon>
        <taxon>Neolamprologus</taxon>
    </lineage>
</organism>
<dbReference type="InterPro" id="IPR001314">
    <property type="entry name" value="Peptidase_S1A"/>
</dbReference>
<name>A0A3Q4GZV0_NEOBR</name>
<dbReference type="GO" id="GO:0006508">
    <property type="term" value="P:proteolysis"/>
    <property type="evidence" value="ECO:0007669"/>
    <property type="project" value="InterPro"/>
</dbReference>
<dbReference type="GO" id="GO:0004252">
    <property type="term" value="F:serine-type endopeptidase activity"/>
    <property type="evidence" value="ECO:0007669"/>
    <property type="project" value="InterPro"/>
</dbReference>
<dbReference type="GeneTree" id="ENSGT01030000234528"/>
<dbReference type="InterPro" id="IPR050850">
    <property type="entry name" value="Peptidase_S1_Elastase_sf"/>
</dbReference>
<dbReference type="InterPro" id="IPR043504">
    <property type="entry name" value="Peptidase_S1_PA_chymotrypsin"/>
</dbReference>
<dbReference type="CDD" id="cd00190">
    <property type="entry name" value="Tryp_SPc"/>
    <property type="match status" value="1"/>
</dbReference>
<evidence type="ECO:0000313" key="4">
    <source>
        <dbReference type="Ensembl" id="ENSNBRP00000014836.1"/>
    </source>
</evidence>
<reference evidence="4" key="1">
    <citation type="submission" date="2025-08" db="UniProtKB">
        <authorList>
            <consortium name="Ensembl"/>
        </authorList>
    </citation>
    <scope>IDENTIFICATION</scope>
</reference>
<keyword evidence="1" id="KW-1015">Disulfide bond</keyword>
<dbReference type="FunFam" id="2.40.10.10:FF:000002">
    <property type="entry name" value="Transmembrane protease serine"/>
    <property type="match status" value="1"/>
</dbReference>
<dbReference type="GO" id="GO:0005615">
    <property type="term" value="C:extracellular space"/>
    <property type="evidence" value="ECO:0007669"/>
    <property type="project" value="TreeGrafter"/>
</dbReference>
<dbReference type="PANTHER" id="PTHR24257:SF10">
    <property type="entry name" value="ELASTASE-1"/>
    <property type="match status" value="1"/>
</dbReference>
<dbReference type="Bgee" id="ENSNBRG00000010128">
    <property type="expression patterns" value="Expressed in testis and 1 other cell type or tissue"/>
</dbReference>
<dbReference type="InterPro" id="IPR009003">
    <property type="entry name" value="Peptidase_S1_PA"/>
</dbReference>
<accession>A0A3Q4GZV0</accession>
<comment type="similarity">
    <text evidence="2">Belongs to the peptidase S1 family. CLIP subfamily.</text>
</comment>
<reference evidence="4" key="2">
    <citation type="submission" date="2025-09" db="UniProtKB">
        <authorList>
            <consortium name="Ensembl"/>
        </authorList>
    </citation>
    <scope>IDENTIFICATION</scope>
</reference>
<dbReference type="SMART" id="SM00020">
    <property type="entry name" value="Tryp_SPc"/>
    <property type="match status" value="1"/>
</dbReference>
<dbReference type="InterPro" id="IPR001254">
    <property type="entry name" value="Trypsin_dom"/>
</dbReference>
<evidence type="ECO:0000256" key="1">
    <source>
        <dbReference type="ARBA" id="ARBA00023157"/>
    </source>
</evidence>
<dbReference type="AlphaFoldDB" id="A0A3Q4GZV0"/>
<dbReference type="InterPro" id="IPR018114">
    <property type="entry name" value="TRYPSIN_HIS"/>
</dbReference>
<keyword evidence="5" id="KW-1185">Reference proteome</keyword>
<dbReference type="PANTHER" id="PTHR24257">
    <property type="entry name" value="CHYMOTRYPSIN-LIKE ELASTASE FAMILY MEMBER"/>
    <property type="match status" value="1"/>
</dbReference>
<dbReference type="Pfam" id="PF00089">
    <property type="entry name" value="Trypsin"/>
    <property type="match status" value="1"/>
</dbReference>
<dbReference type="PROSITE" id="PS50240">
    <property type="entry name" value="TRYPSIN_DOM"/>
    <property type="match status" value="1"/>
</dbReference>
<dbReference type="PRINTS" id="PR00722">
    <property type="entry name" value="CHYMOTRYPSIN"/>
</dbReference>
<dbReference type="SUPFAM" id="SSF50494">
    <property type="entry name" value="Trypsin-like serine proteases"/>
    <property type="match status" value="1"/>
</dbReference>
<dbReference type="Ensembl" id="ENSNBRT00000015243.1">
    <property type="protein sequence ID" value="ENSNBRP00000014836.1"/>
    <property type="gene ID" value="ENSNBRG00000010128.1"/>
</dbReference>
<protein>
    <submittedName>
        <fullName evidence="4">Zgc:154142</fullName>
    </submittedName>
</protein>
<evidence type="ECO:0000259" key="3">
    <source>
        <dbReference type="PROSITE" id="PS50240"/>
    </source>
</evidence>
<dbReference type="PROSITE" id="PS00134">
    <property type="entry name" value="TRYPSIN_HIS"/>
    <property type="match status" value="1"/>
</dbReference>
<dbReference type="Gene3D" id="2.40.10.10">
    <property type="entry name" value="Trypsin-like serine proteases"/>
    <property type="match status" value="2"/>
</dbReference>
<evidence type="ECO:0000313" key="5">
    <source>
        <dbReference type="Proteomes" id="UP000261580"/>
    </source>
</evidence>
<feature type="domain" description="Peptidase S1" evidence="3">
    <location>
        <begin position="29"/>
        <end position="290"/>
    </location>
</feature>
<sequence>NWFVWKLPCFWPENCGNPEVKPSTATVRVVNGVEAIPHSWPWQVSMQASPFSPIPYMHGCGGSLIHEEWILTAAHCFIPLNVPSFWRMCLGKHHMNSSMDIPSAEECYKVDTIIRHKGFVYEQDPNDITNDIALVHLAKPVNMIREISPICLPKPGVVMPAGTPCFVTGWGDEKGKNSHAFPTLLRSLNQAALPVIDFETCSKPAYWCDTLRPSMICAGYESPDELKSGDSGGPLACTAATAAGGTNTIWEVHGIVSFGAQGCIRDKKPSVFTPVSHRAVMTNLLASNIKKVLPLTVDQQYIYSSIFKKQQL</sequence>